<feature type="compositionally biased region" description="Basic and acidic residues" evidence="1">
    <location>
        <begin position="116"/>
        <end position="127"/>
    </location>
</feature>
<gene>
    <name evidence="2" type="ORF">Ssi02_65470</name>
</gene>
<reference evidence="2" key="1">
    <citation type="submission" date="2021-01" db="EMBL/GenBank/DDBJ databases">
        <title>Whole genome shotgun sequence of Sinosporangium siamense NBRC 109515.</title>
        <authorList>
            <person name="Komaki H."/>
            <person name="Tamura T."/>
        </authorList>
    </citation>
    <scope>NUCLEOTIDE SEQUENCE</scope>
    <source>
        <strain evidence="2">NBRC 109515</strain>
    </source>
</reference>
<sequence length="245" mass="26916">MLLDRAPSDVELAGAYGHATLGLAQQFGRPSKIALLRVLAGPFLGRHSLIVHRVSASFHRHTIGMFRARRPRDPFRTAPGGRRLLHGDRVQRAATTLPDGPALRRPACRQQAGSHVGDRATRDLEESRGKSMCLRAVAELMEEHGPAAPHGTADHRAAALARQRGLEHFGEFSQLALWSPKHHQSLRPCRCRTTNAAGMPISLAGRSRPPTPDYISTEIRTTCQYICTPVTGRSHRLLPAVRPDL</sequence>
<evidence type="ECO:0000313" key="3">
    <source>
        <dbReference type="Proteomes" id="UP000606172"/>
    </source>
</evidence>
<dbReference type="EMBL" id="BOOW01000043">
    <property type="protein sequence ID" value="GII96316.1"/>
    <property type="molecule type" value="Genomic_DNA"/>
</dbReference>
<proteinExistence type="predicted"/>
<comment type="caution">
    <text evidence="2">The sequence shown here is derived from an EMBL/GenBank/DDBJ whole genome shotgun (WGS) entry which is preliminary data.</text>
</comment>
<dbReference type="AlphaFoldDB" id="A0A919VAC5"/>
<evidence type="ECO:0000313" key="2">
    <source>
        <dbReference type="EMBL" id="GII96316.1"/>
    </source>
</evidence>
<organism evidence="2 3">
    <name type="scientific">Sinosporangium siamense</name>
    <dbReference type="NCBI Taxonomy" id="1367973"/>
    <lineage>
        <taxon>Bacteria</taxon>
        <taxon>Bacillati</taxon>
        <taxon>Actinomycetota</taxon>
        <taxon>Actinomycetes</taxon>
        <taxon>Streptosporangiales</taxon>
        <taxon>Streptosporangiaceae</taxon>
        <taxon>Sinosporangium</taxon>
    </lineage>
</organism>
<keyword evidence="3" id="KW-1185">Reference proteome</keyword>
<dbReference type="Proteomes" id="UP000606172">
    <property type="component" value="Unassembled WGS sequence"/>
</dbReference>
<evidence type="ECO:0000256" key="1">
    <source>
        <dbReference type="SAM" id="MobiDB-lite"/>
    </source>
</evidence>
<protein>
    <submittedName>
        <fullName evidence="2">Uncharacterized protein</fullName>
    </submittedName>
</protein>
<name>A0A919VAC5_9ACTN</name>
<feature type="region of interest" description="Disordered" evidence="1">
    <location>
        <begin position="96"/>
        <end position="127"/>
    </location>
</feature>
<accession>A0A919VAC5</accession>